<dbReference type="eggNOG" id="COG4804">
    <property type="taxonomic scope" value="Bacteria"/>
</dbReference>
<reference evidence="3 4" key="1">
    <citation type="journal article" date="2004" name="Mol. Plant Microbe Interact.">
        <title>The genome sequence of the Gram-positive sugarcane pathogen Leifsonia xyli subsp. xyli.</title>
        <authorList>
            <person name="Monteiro-Vitorello C.B."/>
            <person name="Camargo L.E.A."/>
            <person name="Van Sluys M.A."/>
            <person name="Kitajima J.P."/>
            <person name="Truffi D."/>
            <person name="do Amaral A.M."/>
            <person name="Harakava R."/>
            <person name="de Oliveira J.C.F."/>
            <person name="Wood D."/>
            <person name="de Oliveira M.C."/>
            <person name="Miyaki C.Y."/>
            <person name="Takita M.A."/>
            <person name="da Silva A.C.R."/>
            <person name="Furlan L.R."/>
            <person name="Carraro D.M."/>
            <person name="Camarotte G."/>
            <person name="Almeida N.F. Jr."/>
            <person name="Carrer H."/>
            <person name="Coutinho L.L."/>
            <person name="El-Dorry H.A."/>
            <person name="Ferro M.I.T."/>
            <person name="Gagliardi P.R."/>
            <person name="Giglioti E."/>
            <person name="Goldman M.H.S."/>
            <person name="Goldman G.H."/>
            <person name="Kimura E.T."/>
            <person name="Ferro E.S."/>
            <person name="Kuramae E.E."/>
            <person name="Lemos E.G.M."/>
            <person name="Lemos M.V.F."/>
            <person name="Mauro S.M.Z."/>
            <person name="Machado M.A."/>
            <person name="Marino C.L."/>
            <person name="Menck C.F."/>
            <person name="Nunes L.R."/>
            <person name="Oliveira R.C."/>
            <person name="Pereira G.G."/>
            <person name="Siqueira W."/>
            <person name="de Souza A.A."/>
            <person name="Tsai S.M."/>
            <person name="Zanca A.S."/>
            <person name="Simpson A.J.G."/>
            <person name="Brumbley S.M."/>
            <person name="Setubal J.C."/>
        </authorList>
    </citation>
    <scope>NUCLEOTIDE SEQUENCE [LARGE SCALE GENOMIC DNA]</scope>
    <source>
        <strain evidence="3 4">CTCB07</strain>
    </source>
</reference>
<name>Q6ACI6_LEIXX</name>
<evidence type="ECO:0000313" key="3">
    <source>
        <dbReference type="EMBL" id="AAT89907.1"/>
    </source>
</evidence>
<evidence type="ECO:0000313" key="4">
    <source>
        <dbReference type="Proteomes" id="UP000001306"/>
    </source>
</evidence>
<dbReference type="Gene3D" id="3.40.1350.10">
    <property type="match status" value="1"/>
</dbReference>
<dbReference type="PANTHER" id="PTHR30547">
    <property type="entry name" value="UNCHARACTERIZED PROTEIN YHCG-RELATED"/>
    <property type="match status" value="1"/>
</dbReference>
<organism evidence="3 4">
    <name type="scientific">Leifsonia xyli subsp. xyli (strain CTCB07)</name>
    <dbReference type="NCBI Taxonomy" id="281090"/>
    <lineage>
        <taxon>Bacteria</taxon>
        <taxon>Bacillati</taxon>
        <taxon>Actinomycetota</taxon>
        <taxon>Actinomycetes</taxon>
        <taxon>Micrococcales</taxon>
        <taxon>Microbacteriaceae</taxon>
        <taxon>Leifsonia</taxon>
    </lineage>
</organism>
<dbReference type="PANTHER" id="PTHR30547:SF5">
    <property type="entry name" value="NUCLEASE YHCG-RELATED"/>
    <property type="match status" value="1"/>
</dbReference>
<keyword evidence="4" id="KW-1185">Reference proteome</keyword>
<dbReference type="InterPro" id="IPR053148">
    <property type="entry name" value="PD-DEXK-like_domain"/>
</dbReference>
<dbReference type="GO" id="GO:0003676">
    <property type="term" value="F:nucleic acid binding"/>
    <property type="evidence" value="ECO:0007669"/>
    <property type="project" value="InterPro"/>
</dbReference>
<dbReference type="InterPro" id="IPR011856">
    <property type="entry name" value="tRNA_endonuc-like_dom_sf"/>
</dbReference>
<evidence type="ECO:0008006" key="5">
    <source>
        <dbReference type="Google" id="ProtNLM"/>
    </source>
</evidence>
<dbReference type="EMBL" id="AE016822">
    <property type="protein sequence ID" value="AAT89907.1"/>
    <property type="molecule type" value="Genomic_DNA"/>
</dbReference>
<dbReference type="InterPro" id="IPR009362">
    <property type="entry name" value="YhcG_C"/>
</dbReference>
<feature type="domain" description="YhcG N-terminal" evidence="2">
    <location>
        <begin position="46"/>
        <end position="98"/>
    </location>
</feature>
<dbReference type="InterPro" id="IPR041527">
    <property type="entry name" value="YhcG_N"/>
</dbReference>
<gene>
    <name evidence="3" type="primary">o375</name>
    <name evidence="3" type="ordered locus">Lxx22350</name>
</gene>
<dbReference type="KEGG" id="lxx:Lxx22350"/>
<evidence type="ECO:0000259" key="1">
    <source>
        <dbReference type="Pfam" id="PF06250"/>
    </source>
</evidence>
<sequence length="292" mass="32647">MLAWSSSSPWTCGPPSRTCVDSLAATCSTCGRSPLPGPRRTCMRLCNSLLHEIPWGHVTILLDKLDTRDDRDWYAAEAIRLGWSRAVLLDRIAANTRHRIGAAPSNYDTHLKPEESTRSQQLTRDPYVFDFLQLGDQAHERDREQALINRIERTLLELGEGFAFIGRQKHLEIDGDDFYVDLLFFHTVQLRYVVIELKIGRFEPAHAGQLGFYVALIDDRLRLPAHAPTGGILLCTDRNEAVVRYSLGGTDQPVAVSTYTYDALPTAEQQALPSADTLTAALAETDINPTEQ</sequence>
<feature type="domain" description="YhcG PDDEXK nuclease" evidence="1">
    <location>
        <begin position="121"/>
        <end position="262"/>
    </location>
</feature>
<protein>
    <recommendedName>
        <fullName evidence="5">DUF1016 domain-containing protein</fullName>
    </recommendedName>
</protein>
<dbReference type="Pfam" id="PF17761">
    <property type="entry name" value="DUF1016_N"/>
    <property type="match status" value="1"/>
</dbReference>
<dbReference type="HOGENOM" id="CLU_046640_3_0_11"/>
<dbReference type="Pfam" id="PF06250">
    <property type="entry name" value="YhcG_C"/>
    <property type="match status" value="1"/>
</dbReference>
<evidence type="ECO:0000259" key="2">
    <source>
        <dbReference type="Pfam" id="PF17761"/>
    </source>
</evidence>
<dbReference type="AlphaFoldDB" id="Q6ACI6"/>
<dbReference type="Proteomes" id="UP000001306">
    <property type="component" value="Chromosome"/>
</dbReference>
<proteinExistence type="predicted"/>
<accession>Q6ACI6</accession>